<dbReference type="GO" id="GO:0052689">
    <property type="term" value="F:carboxylic ester hydrolase activity"/>
    <property type="evidence" value="ECO:0007669"/>
    <property type="project" value="UniProtKB-ARBA"/>
</dbReference>
<dbReference type="PANTHER" id="PTHR22946">
    <property type="entry name" value="DIENELACTONE HYDROLASE DOMAIN-CONTAINING PROTEIN-RELATED"/>
    <property type="match status" value="1"/>
</dbReference>
<keyword evidence="1" id="KW-0378">Hydrolase</keyword>
<evidence type="ECO:0000256" key="2">
    <source>
        <dbReference type="ARBA" id="ARBA00038115"/>
    </source>
</evidence>
<reference evidence="4 5" key="1">
    <citation type="submission" date="2016-11" db="EMBL/GenBank/DDBJ databases">
        <authorList>
            <person name="Jaros S."/>
            <person name="Januszkiewicz K."/>
            <person name="Wedrychowicz H."/>
        </authorList>
    </citation>
    <scope>NUCLEOTIDE SEQUENCE [LARGE SCALE GENOMIC DNA]</scope>
    <source>
        <strain evidence="4 5">DSM 15692</strain>
    </source>
</reference>
<evidence type="ECO:0000259" key="3">
    <source>
        <dbReference type="Pfam" id="PF00561"/>
    </source>
</evidence>
<evidence type="ECO:0000313" key="5">
    <source>
        <dbReference type="Proteomes" id="UP000184128"/>
    </source>
</evidence>
<dbReference type="EMBL" id="FQUF01000013">
    <property type="protein sequence ID" value="SHE74095.1"/>
    <property type="molecule type" value="Genomic_DNA"/>
</dbReference>
<organism evidence="4 5">
    <name type="scientific">Atopostipes suicloacalis DSM 15692</name>
    <dbReference type="NCBI Taxonomy" id="1121025"/>
    <lineage>
        <taxon>Bacteria</taxon>
        <taxon>Bacillati</taxon>
        <taxon>Bacillota</taxon>
        <taxon>Bacilli</taxon>
        <taxon>Lactobacillales</taxon>
        <taxon>Carnobacteriaceae</taxon>
        <taxon>Atopostipes</taxon>
    </lineage>
</organism>
<comment type="similarity">
    <text evidence="2">Belongs to the AB hydrolase superfamily. FUS2 hydrolase family.</text>
</comment>
<dbReference type="Gene3D" id="3.40.50.1820">
    <property type="entry name" value="alpha/beta hydrolase"/>
    <property type="match status" value="1"/>
</dbReference>
<dbReference type="InterPro" id="IPR029058">
    <property type="entry name" value="AB_hydrolase_fold"/>
</dbReference>
<proteinExistence type="inferred from homology"/>
<gene>
    <name evidence="4" type="ORF">SAMN02745249_01050</name>
</gene>
<dbReference type="OrthoDB" id="31158at2"/>
<evidence type="ECO:0000256" key="1">
    <source>
        <dbReference type="ARBA" id="ARBA00022801"/>
    </source>
</evidence>
<dbReference type="InterPro" id="IPR050261">
    <property type="entry name" value="FrsA_esterase"/>
</dbReference>
<name>A0A1M4VYW6_9LACT</name>
<sequence>MKLSIEEYTLGTIPILEVVSEQNKHESLPLIIYYHGWQSSKELTLTQGRYLAREGFRVILPDAFNHGKRKNPMTDIPSLTFWQSIHTNLFEFGYIVDFLQKKGLADDRIGVGGLSMGGMTTTALLTQHPEIDAAACVMGTPKLVAYRERIFKHASQMDRFFPHDYNLLLKWIPEYDLSLQPEKIDGRPLLFWHGREDVVVPYQHVVEFIAEHGDKENIQFIEEDEAHLVRPETMEKITQFFVEAML</sequence>
<evidence type="ECO:0000313" key="4">
    <source>
        <dbReference type="EMBL" id="SHE74095.1"/>
    </source>
</evidence>
<protein>
    <recommendedName>
        <fullName evidence="3">AB hydrolase-1 domain-containing protein</fullName>
    </recommendedName>
</protein>
<dbReference type="SUPFAM" id="SSF53474">
    <property type="entry name" value="alpha/beta-Hydrolases"/>
    <property type="match status" value="1"/>
</dbReference>
<feature type="domain" description="AB hydrolase-1" evidence="3">
    <location>
        <begin position="29"/>
        <end position="139"/>
    </location>
</feature>
<dbReference type="Proteomes" id="UP000184128">
    <property type="component" value="Unassembled WGS sequence"/>
</dbReference>
<dbReference type="STRING" id="1121025.SAMN02745249_01050"/>
<dbReference type="InterPro" id="IPR000073">
    <property type="entry name" value="AB_hydrolase_1"/>
</dbReference>
<dbReference type="PANTHER" id="PTHR22946:SF9">
    <property type="entry name" value="POLYKETIDE TRANSFERASE AF380"/>
    <property type="match status" value="1"/>
</dbReference>
<dbReference type="AlphaFoldDB" id="A0A1M4VYW6"/>
<keyword evidence="5" id="KW-1185">Reference proteome</keyword>
<dbReference type="RefSeq" id="WP_073297399.1">
    <property type="nucleotide sequence ID" value="NZ_FQUF01000013.1"/>
</dbReference>
<accession>A0A1M4VYW6</accession>
<dbReference type="Pfam" id="PF00561">
    <property type="entry name" value="Abhydrolase_1"/>
    <property type="match status" value="1"/>
</dbReference>